<feature type="region of interest" description="Disordered" evidence="1">
    <location>
        <begin position="83"/>
        <end position="211"/>
    </location>
</feature>
<gene>
    <name evidence="2" type="ORF">RN001_009853</name>
</gene>
<feature type="region of interest" description="Disordered" evidence="1">
    <location>
        <begin position="563"/>
        <end position="593"/>
    </location>
</feature>
<feature type="region of interest" description="Disordered" evidence="1">
    <location>
        <begin position="611"/>
        <end position="638"/>
    </location>
</feature>
<dbReference type="EMBL" id="JARPUR010000004">
    <property type="protein sequence ID" value="KAK4877347.1"/>
    <property type="molecule type" value="Genomic_DNA"/>
</dbReference>
<feature type="compositionally biased region" description="Basic and acidic residues" evidence="1">
    <location>
        <begin position="563"/>
        <end position="573"/>
    </location>
</feature>
<protein>
    <submittedName>
        <fullName evidence="2">Uncharacterized protein</fullName>
    </submittedName>
</protein>
<comment type="caution">
    <text evidence="2">The sequence shown here is derived from an EMBL/GenBank/DDBJ whole genome shotgun (WGS) entry which is preliminary data.</text>
</comment>
<feature type="compositionally biased region" description="Basic and acidic residues" evidence="1">
    <location>
        <begin position="166"/>
        <end position="181"/>
    </location>
</feature>
<reference evidence="3" key="1">
    <citation type="submission" date="2023-01" db="EMBL/GenBank/DDBJ databases">
        <title>Key to firefly adult light organ development and bioluminescence: homeobox transcription factors regulate luciferase expression and transportation to peroxisome.</title>
        <authorList>
            <person name="Fu X."/>
        </authorList>
    </citation>
    <scope>NUCLEOTIDE SEQUENCE [LARGE SCALE GENOMIC DNA]</scope>
</reference>
<sequence length="841" mass="93635">MSGYKKNYIKFVHKQLLSTKFTTKKSYGSVYSRPTTEAKTTSDRSSGLRLGRLGSYNSAHYCDPTHSKDTEKYSGTTLTARLKETEKKEVTQPPVSYRSIAKPNARSRDPSMERDTTERLASLSIHNCNTLYPPSVHTRSASHDRSETTTSTSTIPKYTGRSSITKSDKFGLTRTSKEDLSATKYKPLSKTTSREDLDSGPKKYITSRFLPKNTIEKSHTAYIRPNSTRISSTQRDTSRKNREILNLLSAQTETNKTSRSTSRSSNISEPTSSATEKTSTTSTTTSTGVSKSDKVKSDNISDSTKSKVSNVSATPWSSYLDLKFSSPKSSKNSANSSQSQSKQSISNTKTSTSNLTKTSSQSESKLKSNKSASHNSGRSILNKDFRKSVLNMNPEIKKCHHNGSVSPVESEAEFPLSEATDVSENLSSCVSYHKQSSSSASKLPKRSNAENSDRRSVRSNTRSPSIPSEGQNSTTATSGSEDDLKTKSTTSKSDLKQTKSFLSSRSSLLNEHGDGSEKSPKPPMSPRAKAEKSEAEAKTLLMRTLTPVSGIFKIKHQDSDHRINWMDSTDKETSSTSSKISKSTKDETKSENIPKIKIMRRVDSGERAWWLDDNATPPEGIQIYQENNPDNSQEQESQKDYFQKYRIRHIDSGEKAWWLSSNENISECTKSNNEPKYKISRQLSGEKAWWLKTPPKSNAHSSETSESDLEDTHDLPLGDRASPEGLEMPREEEEQLFYSKTKKPNSLFISKHKNIDDILGGTSQLLSPLMEQIFNYQERKHSVEECLEVQPNQVKIHDSTAQHGIIHPNRLDNVGVVSSSSSQADRIYKAGFLAALEQKTD</sequence>
<feature type="region of interest" description="Disordered" evidence="1">
    <location>
        <begin position="692"/>
        <end position="730"/>
    </location>
</feature>
<feature type="compositionally biased region" description="Polar residues" evidence="1">
    <location>
        <begin position="624"/>
        <end position="635"/>
    </location>
</feature>
<feature type="compositionally biased region" description="Low complexity" evidence="1">
    <location>
        <begin position="431"/>
        <end position="442"/>
    </location>
</feature>
<feature type="compositionally biased region" description="Polar residues" evidence="1">
    <location>
        <begin position="300"/>
        <end position="312"/>
    </location>
</feature>
<feature type="region of interest" description="Disordered" evidence="1">
    <location>
        <begin position="29"/>
        <end position="50"/>
    </location>
</feature>
<feature type="region of interest" description="Disordered" evidence="1">
    <location>
        <begin position="248"/>
        <end position="312"/>
    </location>
</feature>
<keyword evidence="3" id="KW-1185">Reference proteome</keyword>
<evidence type="ECO:0000313" key="3">
    <source>
        <dbReference type="Proteomes" id="UP001353858"/>
    </source>
</evidence>
<organism evidence="2 3">
    <name type="scientific">Aquatica leii</name>
    <dbReference type="NCBI Taxonomy" id="1421715"/>
    <lineage>
        <taxon>Eukaryota</taxon>
        <taxon>Metazoa</taxon>
        <taxon>Ecdysozoa</taxon>
        <taxon>Arthropoda</taxon>
        <taxon>Hexapoda</taxon>
        <taxon>Insecta</taxon>
        <taxon>Pterygota</taxon>
        <taxon>Neoptera</taxon>
        <taxon>Endopterygota</taxon>
        <taxon>Coleoptera</taxon>
        <taxon>Polyphaga</taxon>
        <taxon>Elateriformia</taxon>
        <taxon>Elateroidea</taxon>
        <taxon>Lampyridae</taxon>
        <taxon>Luciolinae</taxon>
        <taxon>Aquatica</taxon>
    </lineage>
</organism>
<feature type="compositionally biased region" description="Low complexity" evidence="1">
    <location>
        <begin position="252"/>
        <end position="290"/>
    </location>
</feature>
<feature type="compositionally biased region" description="Basic and acidic residues" evidence="1">
    <location>
        <begin position="447"/>
        <end position="456"/>
    </location>
</feature>
<feature type="compositionally biased region" description="Low complexity" evidence="1">
    <location>
        <begin position="325"/>
        <end position="362"/>
    </location>
</feature>
<dbReference type="AlphaFoldDB" id="A0AAN7P5R8"/>
<feature type="compositionally biased region" description="Polar residues" evidence="1">
    <location>
        <begin position="420"/>
        <end position="430"/>
    </location>
</feature>
<feature type="compositionally biased region" description="Basic and acidic residues" evidence="1">
    <location>
        <begin position="106"/>
        <end position="118"/>
    </location>
</feature>
<feature type="compositionally biased region" description="Polar residues" evidence="1">
    <location>
        <begin position="458"/>
        <end position="479"/>
    </location>
</feature>
<evidence type="ECO:0000313" key="2">
    <source>
        <dbReference type="EMBL" id="KAK4877347.1"/>
    </source>
</evidence>
<feature type="compositionally biased region" description="Basic and acidic residues" evidence="1">
    <location>
        <begin position="583"/>
        <end position="593"/>
    </location>
</feature>
<accession>A0AAN7P5R8</accession>
<feature type="region of interest" description="Disordered" evidence="1">
    <location>
        <begin position="325"/>
        <end position="385"/>
    </location>
</feature>
<dbReference type="Proteomes" id="UP001353858">
    <property type="component" value="Unassembled WGS sequence"/>
</dbReference>
<feature type="compositionally biased region" description="Basic and acidic residues" evidence="1">
    <location>
        <begin position="192"/>
        <end position="201"/>
    </location>
</feature>
<proteinExistence type="predicted"/>
<evidence type="ECO:0000256" key="1">
    <source>
        <dbReference type="SAM" id="MobiDB-lite"/>
    </source>
</evidence>
<feature type="compositionally biased region" description="Basic and acidic residues" evidence="1">
    <location>
        <begin position="511"/>
        <end position="520"/>
    </location>
</feature>
<feature type="compositionally biased region" description="Basic and acidic residues" evidence="1">
    <location>
        <begin position="528"/>
        <end position="537"/>
    </location>
</feature>
<name>A0AAN7P5R8_9COLE</name>
<feature type="region of interest" description="Disordered" evidence="1">
    <location>
        <begin position="397"/>
        <end position="539"/>
    </location>
</feature>
<feature type="compositionally biased region" description="Polar residues" evidence="1">
    <location>
        <begin position="369"/>
        <end position="379"/>
    </location>
</feature>